<comment type="catalytic activity">
    <reaction evidence="1">
        <text>ATP + protein L-histidine = ADP + protein N-phospho-L-histidine.</text>
        <dbReference type="EC" id="2.7.13.3"/>
    </reaction>
</comment>
<dbReference type="GO" id="GO:0000160">
    <property type="term" value="P:phosphorelay signal transduction system"/>
    <property type="evidence" value="ECO:0007669"/>
    <property type="project" value="UniProtKB-KW"/>
</dbReference>
<keyword evidence="5" id="KW-0902">Two-component regulatory system</keyword>
<dbReference type="EC" id="2.7.13.3" evidence="2"/>
<organism evidence="7 8">
    <name type="scientific">Escherichia coli</name>
    <dbReference type="NCBI Taxonomy" id="562"/>
    <lineage>
        <taxon>Bacteria</taxon>
        <taxon>Pseudomonadati</taxon>
        <taxon>Pseudomonadota</taxon>
        <taxon>Gammaproteobacteria</taxon>
        <taxon>Enterobacterales</taxon>
        <taxon>Enterobacteriaceae</taxon>
        <taxon>Escherichia</taxon>
    </lineage>
</organism>
<gene>
    <name evidence="7" type="primary">qseE</name>
    <name evidence="7" type="ORF">NCTC11341_00933</name>
</gene>
<dbReference type="InterPro" id="IPR003594">
    <property type="entry name" value="HATPase_dom"/>
</dbReference>
<evidence type="ECO:0000256" key="5">
    <source>
        <dbReference type="ARBA" id="ARBA00023012"/>
    </source>
</evidence>
<evidence type="ECO:0000256" key="3">
    <source>
        <dbReference type="ARBA" id="ARBA00022679"/>
    </source>
</evidence>
<dbReference type="EMBL" id="UGBT01000002">
    <property type="protein sequence ID" value="STH69424.1"/>
    <property type="molecule type" value="Genomic_DNA"/>
</dbReference>
<evidence type="ECO:0000313" key="8">
    <source>
        <dbReference type="Proteomes" id="UP000254428"/>
    </source>
</evidence>
<dbReference type="Proteomes" id="UP000254428">
    <property type="component" value="Unassembled WGS sequence"/>
</dbReference>
<dbReference type="InterPro" id="IPR036890">
    <property type="entry name" value="HATPase_C_sf"/>
</dbReference>
<sequence length="101" mass="11303">MSVLDNLYSNAVHYGAESGNICLRSSLHGARVYIDVINTGTPIPQEERAMIFEPFFQGSHQRKGAVKGQRSGIKHCQGLYSPYARGTVSGRRERARRLFPH</sequence>
<dbReference type="PANTHER" id="PTHR43711">
    <property type="entry name" value="TWO-COMPONENT HISTIDINE KINASE"/>
    <property type="match status" value="1"/>
</dbReference>
<reference evidence="7 8" key="1">
    <citation type="submission" date="2018-06" db="EMBL/GenBank/DDBJ databases">
        <authorList>
            <consortium name="Pathogen Informatics"/>
            <person name="Doyle S."/>
        </authorList>
    </citation>
    <scope>NUCLEOTIDE SEQUENCE [LARGE SCALE GENOMIC DNA]</scope>
    <source>
        <strain evidence="7 8">NCTC11341</strain>
    </source>
</reference>
<dbReference type="PANTHER" id="PTHR43711:SF1">
    <property type="entry name" value="HISTIDINE KINASE 1"/>
    <property type="match status" value="1"/>
</dbReference>
<evidence type="ECO:0000313" key="7">
    <source>
        <dbReference type="EMBL" id="STH69424.1"/>
    </source>
</evidence>
<dbReference type="Gene3D" id="3.30.565.10">
    <property type="entry name" value="Histidine kinase-like ATPase, C-terminal domain"/>
    <property type="match status" value="1"/>
</dbReference>
<dbReference type="GO" id="GO:0004673">
    <property type="term" value="F:protein histidine kinase activity"/>
    <property type="evidence" value="ECO:0007669"/>
    <property type="project" value="UniProtKB-EC"/>
</dbReference>
<evidence type="ECO:0000256" key="2">
    <source>
        <dbReference type="ARBA" id="ARBA00012438"/>
    </source>
</evidence>
<feature type="domain" description="Histidine kinase/HSP90-like ATPase" evidence="6">
    <location>
        <begin position="2"/>
        <end position="79"/>
    </location>
</feature>
<name>A0A376NUS9_ECOLX</name>
<dbReference type="SUPFAM" id="SSF55874">
    <property type="entry name" value="ATPase domain of HSP90 chaperone/DNA topoisomerase II/histidine kinase"/>
    <property type="match status" value="1"/>
</dbReference>
<evidence type="ECO:0000256" key="1">
    <source>
        <dbReference type="ARBA" id="ARBA00000085"/>
    </source>
</evidence>
<keyword evidence="4 7" id="KW-0418">Kinase</keyword>
<proteinExistence type="predicted"/>
<evidence type="ECO:0000256" key="4">
    <source>
        <dbReference type="ARBA" id="ARBA00022777"/>
    </source>
</evidence>
<dbReference type="Pfam" id="PF02518">
    <property type="entry name" value="HATPase_c"/>
    <property type="match status" value="1"/>
</dbReference>
<dbReference type="AlphaFoldDB" id="A0A376NUS9"/>
<keyword evidence="3 7" id="KW-0808">Transferase</keyword>
<protein>
    <recommendedName>
        <fullName evidence="2">histidine kinase</fullName>
        <ecNumber evidence="2">2.7.13.3</ecNumber>
    </recommendedName>
</protein>
<evidence type="ECO:0000259" key="6">
    <source>
        <dbReference type="Pfam" id="PF02518"/>
    </source>
</evidence>
<accession>A0A376NUS9</accession>
<dbReference type="InterPro" id="IPR050736">
    <property type="entry name" value="Sensor_HK_Regulatory"/>
</dbReference>